<dbReference type="Proteomes" id="UP000591071">
    <property type="component" value="Unassembled WGS sequence"/>
</dbReference>
<gene>
    <name evidence="1" type="ORF">HF872_09390</name>
</gene>
<reference evidence="1 2" key="1">
    <citation type="submission" date="2020-04" db="EMBL/GenBank/DDBJ databases">
        <authorList>
            <person name="Hitch T.C.A."/>
            <person name="Wylensek D."/>
            <person name="Clavel T."/>
        </authorList>
    </citation>
    <scope>NUCLEOTIDE SEQUENCE [LARGE SCALE GENOMIC DNA]</scope>
    <source>
        <strain evidence="1 2">Oil-RF-744-FAT-WT-6-1</strain>
    </source>
</reference>
<accession>A0A848C0J2</accession>
<evidence type="ECO:0000313" key="1">
    <source>
        <dbReference type="EMBL" id="NME28829.1"/>
    </source>
</evidence>
<proteinExistence type="predicted"/>
<organism evidence="1 2">
    <name type="scientific">Megasphaera hexanoica</name>
    <dbReference type="NCBI Taxonomy" id="1675036"/>
    <lineage>
        <taxon>Bacteria</taxon>
        <taxon>Bacillati</taxon>
        <taxon>Bacillota</taxon>
        <taxon>Negativicutes</taxon>
        <taxon>Veillonellales</taxon>
        <taxon>Veillonellaceae</taxon>
        <taxon>Megasphaera</taxon>
    </lineage>
</organism>
<name>A0A848C0J2_9FIRM</name>
<comment type="caution">
    <text evidence="1">The sequence shown here is derived from an EMBL/GenBank/DDBJ whole genome shotgun (WGS) entry which is preliminary data.</text>
</comment>
<sequence>MNISVTDSKKYYDAVLEIYQQVIENNVNKVSLTIKIQKENVNISLLQDFLDLLMILQKEFEFILNTEIQTDIPELQHIHAPKGG</sequence>
<evidence type="ECO:0000313" key="2">
    <source>
        <dbReference type="Proteomes" id="UP000591071"/>
    </source>
</evidence>
<dbReference type="AlphaFoldDB" id="A0A848C0J2"/>
<dbReference type="EMBL" id="JABAFG010000015">
    <property type="protein sequence ID" value="NME28829.1"/>
    <property type="molecule type" value="Genomic_DNA"/>
</dbReference>
<protein>
    <submittedName>
        <fullName evidence="1">Uncharacterized protein</fullName>
    </submittedName>
</protein>